<accession>A0A9D4DBX4</accession>
<evidence type="ECO:0000313" key="1">
    <source>
        <dbReference type="EMBL" id="KAH3742290.1"/>
    </source>
</evidence>
<reference evidence="1" key="1">
    <citation type="journal article" date="2019" name="bioRxiv">
        <title>The Genome of the Zebra Mussel, Dreissena polymorpha: A Resource for Invasive Species Research.</title>
        <authorList>
            <person name="McCartney M.A."/>
            <person name="Auch B."/>
            <person name="Kono T."/>
            <person name="Mallez S."/>
            <person name="Zhang Y."/>
            <person name="Obille A."/>
            <person name="Becker A."/>
            <person name="Abrahante J.E."/>
            <person name="Garbe J."/>
            <person name="Badalamenti J.P."/>
            <person name="Herman A."/>
            <person name="Mangelson H."/>
            <person name="Liachko I."/>
            <person name="Sullivan S."/>
            <person name="Sone E.D."/>
            <person name="Koren S."/>
            <person name="Silverstein K.A.T."/>
            <person name="Beckman K.B."/>
            <person name="Gohl D.M."/>
        </authorList>
    </citation>
    <scope>NUCLEOTIDE SEQUENCE</scope>
    <source>
        <strain evidence="1">Duluth1</strain>
        <tissue evidence="1">Whole animal</tissue>
    </source>
</reference>
<name>A0A9D4DBX4_DREPO</name>
<dbReference type="Proteomes" id="UP000828390">
    <property type="component" value="Unassembled WGS sequence"/>
</dbReference>
<dbReference type="EMBL" id="JAIWYP010000011">
    <property type="protein sequence ID" value="KAH3742290.1"/>
    <property type="molecule type" value="Genomic_DNA"/>
</dbReference>
<reference evidence="1" key="2">
    <citation type="submission" date="2020-11" db="EMBL/GenBank/DDBJ databases">
        <authorList>
            <person name="McCartney M.A."/>
            <person name="Auch B."/>
            <person name="Kono T."/>
            <person name="Mallez S."/>
            <person name="Becker A."/>
            <person name="Gohl D.M."/>
            <person name="Silverstein K.A.T."/>
            <person name="Koren S."/>
            <person name="Bechman K.B."/>
            <person name="Herman A."/>
            <person name="Abrahante J.E."/>
            <person name="Garbe J."/>
        </authorList>
    </citation>
    <scope>NUCLEOTIDE SEQUENCE</scope>
    <source>
        <strain evidence="1">Duluth1</strain>
        <tissue evidence="1">Whole animal</tissue>
    </source>
</reference>
<evidence type="ECO:0000313" key="2">
    <source>
        <dbReference type="Proteomes" id="UP000828390"/>
    </source>
</evidence>
<organism evidence="1 2">
    <name type="scientific">Dreissena polymorpha</name>
    <name type="common">Zebra mussel</name>
    <name type="synonym">Mytilus polymorpha</name>
    <dbReference type="NCBI Taxonomy" id="45954"/>
    <lineage>
        <taxon>Eukaryota</taxon>
        <taxon>Metazoa</taxon>
        <taxon>Spiralia</taxon>
        <taxon>Lophotrochozoa</taxon>
        <taxon>Mollusca</taxon>
        <taxon>Bivalvia</taxon>
        <taxon>Autobranchia</taxon>
        <taxon>Heteroconchia</taxon>
        <taxon>Euheterodonta</taxon>
        <taxon>Imparidentia</taxon>
        <taxon>Neoheterodontei</taxon>
        <taxon>Myida</taxon>
        <taxon>Dreissenoidea</taxon>
        <taxon>Dreissenidae</taxon>
        <taxon>Dreissena</taxon>
    </lineage>
</organism>
<dbReference type="AlphaFoldDB" id="A0A9D4DBX4"/>
<protein>
    <submittedName>
        <fullName evidence="1">Uncharacterized protein</fullName>
    </submittedName>
</protein>
<proteinExistence type="predicted"/>
<comment type="caution">
    <text evidence="1">The sequence shown here is derived from an EMBL/GenBank/DDBJ whole genome shotgun (WGS) entry which is preliminary data.</text>
</comment>
<sequence length="102" mass="11331">MEVASTNVSCDMDVAFLCDDGHVLGFEVSECDSRLDDVSVTLQVDSAFDEDDTMCELEKNVFDDVNDDVSFRTLTRLRSMFIDGGNVDAIADDSAMHSFMRD</sequence>
<keyword evidence="2" id="KW-1185">Reference proteome</keyword>
<gene>
    <name evidence="1" type="ORF">DPMN_049029</name>
</gene>